<feature type="transmembrane region" description="Helical" evidence="1">
    <location>
        <begin position="91"/>
        <end position="112"/>
    </location>
</feature>
<gene>
    <name evidence="2" type="primary">g12409</name>
    <name evidence="2" type="ORF">VP750_LOCUS11043</name>
</gene>
<evidence type="ECO:0000256" key="1">
    <source>
        <dbReference type="SAM" id="Phobius"/>
    </source>
</evidence>
<feature type="transmembrane region" description="Helical" evidence="1">
    <location>
        <begin position="58"/>
        <end position="79"/>
    </location>
</feature>
<dbReference type="Proteomes" id="UP001497392">
    <property type="component" value="Unassembled WGS sequence"/>
</dbReference>
<feature type="transmembrane region" description="Helical" evidence="1">
    <location>
        <begin position="29"/>
        <end position="46"/>
    </location>
</feature>
<proteinExistence type="predicted"/>
<accession>A0ABP1GAL7</accession>
<protein>
    <submittedName>
        <fullName evidence="2">G12409 protein</fullName>
    </submittedName>
</protein>
<feature type="transmembrane region" description="Helical" evidence="1">
    <location>
        <begin position="175"/>
        <end position="193"/>
    </location>
</feature>
<keyword evidence="1" id="KW-0472">Membrane</keyword>
<keyword evidence="1" id="KW-0812">Transmembrane</keyword>
<name>A0ABP1GAL7_9CHLO</name>
<keyword evidence="3" id="KW-1185">Reference proteome</keyword>
<sequence>MKPAFNYLDEHLEFLFVQHLARRTQVSGVTLRFLLVVAWASSWRKASRYFPDSSSSRYSALCWLFAAGALVPIASAVLLAREKRLWRHEGLKAKCFILSIIAGMMTAIMLNFEEARRNLALPMHGLLVNGGYLLFDQVRWRSQVQLQGMQAIAFLLVATGNYLDTGDWPTFMIQVLVQLPSIVAILLALGLLMEARARRDFLQKQRAPAEQLGAVWRAALPLMGFTCEPLPQQSL</sequence>
<organism evidence="2 3">
    <name type="scientific">Coccomyxa viridis</name>
    <dbReference type="NCBI Taxonomy" id="1274662"/>
    <lineage>
        <taxon>Eukaryota</taxon>
        <taxon>Viridiplantae</taxon>
        <taxon>Chlorophyta</taxon>
        <taxon>core chlorophytes</taxon>
        <taxon>Trebouxiophyceae</taxon>
        <taxon>Trebouxiophyceae incertae sedis</taxon>
        <taxon>Coccomyxaceae</taxon>
        <taxon>Coccomyxa</taxon>
    </lineage>
</organism>
<comment type="caution">
    <text evidence="2">The sequence shown here is derived from an EMBL/GenBank/DDBJ whole genome shotgun (WGS) entry which is preliminary data.</text>
</comment>
<evidence type="ECO:0000313" key="3">
    <source>
        <dbReference type="Proteomes" id="UP001497392"/>
    </source>
</evidence>
<dbReference type="EMBL" id="CAXHTA020000020">
    <property type="protein sequence ID" value="CAL5229137.1"/>
    <property type="molecule type" value="Genomic_DNA"/>
</dbReference>
<reference evidence="2 3" key="1">
    <citation type="submission" date="2024-06" db="EMBL/GenBank/DDBJ databases">
        <authorList>
            <person name="Kraege A."/>
            <person name="Thomma B."/>
        </authorList>
    </citation>
    <scope>NUCLEOTIDE SEQUENCE [LARGE SCALE GENOMIC DNA]</scope>
</reference>
<evidence type="ECO:0000313" key="2">
    <source>
        <dbReference type="EMBL" id="CAL5229137.1"/>
    </source>
</evidence>
<keyword evidence="1" id="KW-1133">Transmembrane helix</keyword>